<protein>
    <submittedName>
        <fullName evidence="1">Uncharacterized protein</fullName>
    </submittedName>
</protein>
<dbReference type="HOGENOM" id="CLU_2387646_0_0_1"/>
<accession>A0A0D0A8S5</accession>
<reference evidence="1 2" key="1">
    <citation type="submission" date="2014-04" db="EMBL/GenBank/DDBJ databases">
        <authorList>
            <consortium name="DOE Joint Genome Institute"/>
            <person name="Kuo A."/>
            <person name="Ruytinx J."/>
            <person name="Rineau F."/>
            <person name="Colpaert J."/>
            <person name="Kohler A."/>
            <person name="Nagy L.G."/>
            <person name="Floudas D."/>
            <person name="Copeland A."/>
            <person name="Barry K.W."/>
            <person name="Cichocki N."/>
            <person name="Veneault-Fourrey C."/>
            <person name="LaButti K."/>
            <person name="Lindquist E.A."/>
            <person name="Lipzen A."/>
            <person name="Lundell T."/>
            <person name="Morin E."/>
            <person name="Murat C."/>
            <person name="Sun H."/>
            <person name="Tunlid A."/>
            <person name="Henrissat B."/>
            <person name="Grigoriev I.V."/>
            <person name="Hibbett D.S."/>
            <person name="Martin F."/>
            <person name="Nordberg H.P."/>
            <person name="Cantor M.N."/>
            <person name="Hua S.X."/>
        </authorList>
    </citation>
    <scope>NUCLEOTIDE SEQUENCE [LARGE SCALE GENOMIC DNA]</scope>
    <source>
        <strain evidence="1 2">UH-Slu-Lm8-n1</strain>
    </source>
</reference>
<gene>
    <name evidence="1" type="ORF">CY34DRAFT_400900</name>
</gene>
<evidence type="ECO:0000313" key="1">
    <source>
        <dbReference type="EMBL" id="KIK46505.1"/>
    </source>
</evidence>
<evidence type="ECO:0000313" key="2">
    <source>
        <dbReference type="Proteomes" id="UP000054485"/>
    </source>
</evidence>
<proteinExistence type="predicted"/>
<dbReference type="AlphaFoldDB" id="A0A0D0A8S5"/>
<sequence>MSKSIHRHALAPSLVCVCPSFYSEILMSWTSITALQGYWTKDITCLYSSNCDLYEDVLDRLYTSVYIVCKWKSKFITSHLGDLDVSLCCIDLLS</sequence>
<name>A0A0D0A8S5_9AGAM</name>
<organism evidence="1 2">
    <name type="scientific">Suillus luteus UH-Slu-Lm8-n1</name>
    <dbReference type="NCBI Taxonomy" id="930992"/>
    <lineage>
        <taxon>Eukaryota</taxon>
        <taxon>Fungi</taxon>
        <taxon>Dikarya</taxon>
        <taxon>Basidiomycota</taxon>
        <taxon>Agaricomycotina</taxon>
        <taxon>Agaricomycetes</taxon>
        <taxon>Agaricomycetidae</taxon>
        <taxon>Boletales</taxon>
        <taxon>Suillineae</taxon>
        <taxon>Suillaceae</taxon>
        <taxon>Suillus</taxon>
    </lineage>
</organism>
<dbReference type="Proteomes" id="UP000054485">
    <property type="component" value="Unassembled WGS sequence"/>
</dbReference>
<dbReference type="EMBL" id="KN835158">
    <property type="protein sequence ID" value="KIK46505.1"/>
    <property type="molecule type" value="Genomic_DNA"/>
</dbReference>
<reference evidence="2" key="2">
    <citation type="submission" date="2015-01" db="EMBL/GenBank/DDBJ databases">
        <title>Evolutionary Origins and Diversification of the Mycorrhizal Mutualists.</title>
        <authorList>
            <consortium name="DOE Joint Genome Institute"/>
            <consortium name="Mycorrhizal Genomics Consortium"/>
            <person name="Kohler A."/>
            <person name="Kuo A."/>
            <person name="Nagy L.G."/>
            <person name="Floudas D."/>
            <person name="Copeland A."/>
            <person name="Barry K.W."/>
            <person name="Cichocki N."/>
            <person name="Veneault-Fourrey C."/>
            <person name="LaButti K."/>
            <person name="Lindquist E.A."/>
            <person name="Lipzen A."/>
            <person name="Lundell T."/>
            <person name="Morin E."/>
            <person name="Murat C."/>
            <person name="Riley R."/>
            <person name="Ohm R."/>
            <person name="Sun H."/>
            <person name="Tunlid A."/>
            <person name="Henrissat B."/>
            <person name="Grigoriev I.V."/>
            <person name="Hibbett D.S."/>
            <person name="Martin F."/>
        </authorList>
    </citation>
    <scope>NUCLEOTIDE SEQUENCE [LARGE SCALE GENOMIC DNA]</scope>
    <source>
        <strain evidence="2">UH-Slu-Lm8-n1</strain>
    </source>
</reference>
<dbReference type="InParanoid" id="A0A0D0A8S5"/>
<keyword evidence="2" id="KW-1185">Reference proteome</keyword>